<keyword evidence="2" id="KW-1185">Reference proteome</keyword>
<accession>A0ACB6QFR4</accession>
<sequence>MLTLSTLLSLPVFLSTTIIAHALAAPELTYRDNKDDNDNLAASLTGGEKCDKKELKAIQEGFVEMNKLFQASIKVNWNRSAEQEFFGKPERLQNYTAMVEANLLRASQYSYLQGNTTRNPDIHVRCDDPMKKCQECTRKEGKHVAYTIGNDPHINFCERYFDLPKLDDAVEKAAGNLTSNLEIMSYYNRATAWARQVMHISAVGVGVVEKAVVNSQSQTTFVWTTYQYTGPLNVSFLAGVKNEHPDTNGPNNIEALKYGYGANRAKLLAVLSTQMPYDALNNPDNYALYAQARYVMEKKGLYPNFPVMQFDDEMEVLSNEQLQDGARPRYACFDALDIV</sequence>
<organism evidence="1 2">
    <name type="scientific">Lindgomyces ingoldianus</name>
    <dbReference type="NCBI Taxonomy" id="673940"/>
    <lineage>
        <taxon>Eukaryota</taxon>
        <taxon>Fungi</taxon>
        <taxon>Dikarya</taxon>
        <taxon>Ascomycota</taxon>
        <taxon>Pezizomycotina</taxon>
        <taxon>Dothideomycetes</taxon>
        <taxon>Pleosporomycetidae</taxon>
        <taxon>Pleosporales</taxon>
        <taxon>Lindgomycetaceae</taxon>
        <taxon>Lindgomyces</taxon>
    </lineage>
</organism>
<evidence type="ECO:0000313" key="1">
    <source>
        <dbReference type="EMBL" id="KAF2465869.1"/>
    </source>
</evidence>
<evidence type="ECO:0000313" key="2">
    <source>
        <dbReference type="Proteomes" id="UP000799755"/>
    </source>
</evidence>
<dbReference type="EMBL" id="MU003527">
    <property type="protein sequence ID" value="KAF2465869.1"/>
    <property type="molecule type" value="Genomic_DNA"/>
</dbReference>
<gene>
    <name evidence="1" type="ORF">BDR25DRAFT_294415</name>
</gene>
<comment type="caution">
    <text evidence="1">The sequence shown here is derived from an EMBL/GenBank/DDBJ whole genome shotgun (WGS) entry which is preliminary data.</text>
</comment>
<proteinExistence type="predicted"/>
<protein>
    <submittedName>
        <fullName evidence="1">Uncharacterized protein</fullName>
    </submittedName>
</protein>
<reference evidence="1" key="1">
    <citation type="journal article" date="2020" name="Stud. Mycol.">
        <title>101 Dothideomycetes genomes: a test case for predicting lifestyles and emergence of pathogens.</title>
        <authorList>
            <person name="Haridas S."/>
            <person name="Albert R."/>
            <person name="Binder M."/>
            <person name="Bloem J."/>
            <person name="Labutti K."/>
            <person name="Salamov A."/>
            <person name="Andreopoulos B."/>
            <person name="Baker S."/>
            <person name="Barry K."/>
            <person name="Bills G."/>
            <person name="Bluhm B."/>
            <person name="Cannon C."/>
            <person name="Castanera R."/>
            <person name="Culley D."/>
            <person name="Daum C."/>
            <person name="Ezra D."/>
            <person name="Gonzalez J."/>
            <person name="Henrissat B."/>
            <person name="Kuo A."/>
            <person name="Liang C."/>
            <person name="Lipzen A."/>
            <person name="Lutzoni F."/>
            <person name="Magnuson J."/>
            <person name="Mondo S."/>
            <person name="Nolan M."/>
            <person name="Ohm R."/>
            <person name="Pangilinan J."/>
            <person name="Park H.-J."/>
            <person name="Ramirez L."/>
            <person name="Alfaro M."/>
            <person name="Sun H."/>
            <person name="Tritt A."/>
            <person name="Yoshinaga Y."/>
            <person name="Zwiers L.-H."/>
            <person name="Turgeon B."/>
            <person name="Goodwin S."/>
            <person name="Spatafora J."/>
            <person name="Crous P."/>
            <person name="Grigoriev I."/>
        </authorList>
    </citation>
    <scope>NUCLEOTIDE SEQUENCE</scope>
    <source>
        <strain evidence="1">ATCC 200398</strain>
    </source>
</reference>
<dbReference type="Proteomes" id="UP000799755">
    <property type="component" value="Unassembled WGS sequence"/>
</dbReference>
<name>A0ACB6QFR4_9PLEO</name>